<dbReference type="Gene3D" id="3.30.40.10">
    <property type="entry name" value="Zinc/RING finger domain, C3HC4 (zinc finger)"/>
    <property type="match status" value="1"/>
</dbReference>
<feature type="coiled-coil region" evidence="4">
    <location>
        <begin position="153"/>
        <end position="180"/>
    </location>
</feature>
<feature type="non-terminal residue" evidence="7">
    <location>
        <position position="344"/>
    </location>
</feature>
<dbReference type="AlphaFoldDB" id="A0A8J4WZD0"/>
<dbReference type="SUPFAM" id="SSF57850">
    <property type="entry name" value="RING/U-box"/>
    <property type="match status" value="1"/>
</dbReference>
<dbReference type="InterPro" id="IPR051051">
    <property type="entry name" value="E3_ubiq-ligase_TRIM/RNF"/>
</dbReference>
<keyword evidence="2" id="KW-0863">Zinc-finger</keyword>
<feature type="non-terminal residue" evidence="7">
    <location>
        <position position="1"/>
    </location>
</feature>
<name>A0A8J4WZD0_CLAMG</name>
<dbReference type="OrthoDB" id="654191at2759"/>
<evidence type="ECO:0000313" key="8">
    <source>
        <dbReference type="Proteomes" id="UP000727407"/>
    </source>
</evidence>
<comment type="caution">
    <text evidence="7">The sequence shown here is derived from an EMBL/GenBank/DDBJ whole genome shotgun (WGS) entry which is preliminary data.</text>
</comment>
<gene>
    <name evidence="7" type="ORF">DAT39_011410</name>
</gene>
<organism evidence="7 8">
    <name type="scientific">Clarias magur</name>
    <name type="common">Asian catfish</name>
    <name type="synonym">Macropteronotus magur</name>
    <dbReference type="NCBI Taxonomy" id="1594786"/>
    <lineage>
        <taxon>Eukaryota</taxon>
        <taxon>Metazoa</taxon>
        <taxon>Chordata</taxon>
        <taxon>Craniata</taxon>
        <taxon>Vertebrata</taxon>
        <taxon>Euteleostomi</taxon>
        <taxon>Actinopterygii</taxon>
        <taxon>Neopterygii</taxon>
        <taxon>Teleostei</taxon>
        <taxon>Ostariophysi</taxon>
        <taxon>Siluriformes</taxon>
        <taxon>Clariidae</taxon>
        <taxon>Clarias</taxon>
    </lineage>
</organism>
<feature type="region of interest" description="Disordered" evidence="5">
    <location>
        <begin position="74"/>
        <end position="94"/>
    </location>
</feature>
<dbReference type="InterPro" id="IPR058030">
    <property type="entry name" value="TRIM8/14/16/25/29/45/65_CC"/>
</dbReference>
<accession>A0A8J4WZD0</accession>
<evidence type="ECO:0000256" key="1">
    <source>
        <dbReference type="ARBA" id="ARBA00022723"/>
    </source>
</evidence>
<proteinExistence type="predicted"/>
<protein>
    <submittedName>
        <fullName evidence="7">Tripartite motif-containing protein 16-like protein</fullName>
    </submittedName>
</protein>
<reference evidence="7" key="1">
    <citation type="submission" date="2020-07" db="EMBL/GenBank/DDBJ databases">
        <title>Clarias magur genome sequencing, assembly and annotation.</title>
        <authorList>
            <person name="Kushwaha B."/>
            <person name="Kumar R."/>
            <person name="Das P."/>
            <person name="Joshi C.G."/>
            <person name="Kumar D."/>
            <person name="Nagpure N.S."/>
            <person name="Pandey M."/>
            <person name="Agarwal S."/>
            <person name="Srivastava S."/>
            <person name="Singh M."/>
            <person name="Sahoo L."/>
            <person name="Jayasankar P."/>
            <person name="Meher P.K."/>
            <person name="Koringa P.G."/>
            <person name="Iquebal M.A."/>
            <person name="Das S.P."/>
            <person name="Bit A."/>
            <person name="Patnaik S."/>
            <person name="Patel N."/>
            <person name="Shah T.M."/>
            <person name="Hinsu A."/>
            <person name="Jena J.K."/>
        </authorList>
    </citation>
    <scope>NUCLEOTIDE SEQUENCE</scope>
    <source>
        <strain evidence="7">CIFAMagur01</strain>
        <tissue evidence="7">Testis</tissue>
    </source>
</reference>
<feature type="region of interest" description="Disordered" evidence="5">
    <location>
        <begin position="325"/>
        <end position="344"/>
    </location>
</feature>
<dbReference type="PANTHER" id="PTHR25465:SF5">
    <property type="entry name" value="E3 UBIQUITIN_ISG15 LIGASE TRIM25-RELATED"/>
    <property type="match status" value="1"/>
</dbReference>
<evidence type="ECO:0000256" key="5">
    <source>
        <dbReference type="SAM" id="MobiDB-lite"/>
    </source>
</evidence>
<dbReference type="PANTHER" id="PTHR25465">
    <property type="entry name" value="B-BOX DOMAIN CONTAINING"/>
    <property type="match status" value="1"/>
</dbReference>
<evidence type="ECO:0000259" key="6">
    <source>
        <dbReference type="Pfam" id="PF25600"/>
    </source>
</evidence>
<sequence length="344" mass="39098">LETLPCGHQICRMCTVDCWHQDDQKGVYSCPQCRLKALTPRHAMSNTALDEVVETLKKTTLQAPPPAFSEAHAMNQHKGQDTVSAAEEQAEKQTEEKYKQIIQNRENEIQKLKTAVESYKEYVQTAIEEGYRIFTELIKSMEKKHDELTWLIKAQANAAVSRADEIMMELEQEIAEIRRRDMQDRLLSENPFPFHQFPPSMKSFQSVSAARGFADSRTIKYSSSFAFGDVLKALSQLREQLETLMNNELEKILNQDVPFSFTLDSSSFTFSDLEKNSKGFSFVKKGSFTFGDLANNSGGCSFVKKDPSFSWANAEIEVFCTQATASQNEQEDHEDSDEDISLFN</sequence>
<evidence type="ECO:0000256" key="2">
    <source>
        <dbReference type="ARBA" id="ARBA00022771"/>
    </source>
</evidence>
<feature type="domain" description="TRIM8/14/16/25/29/45/65 coiled-coil region" evidence="6">
    <location>
        <begin position="102"/>
        <end position="246"/>
    </location>
</feature>
<evidence type="ECO:0000313" key="7">
    <source>
        <dbReference type="EMBL" id="KAF5898859.1"/>
    </source>
</evidence>
<evidence type="ECO:0000256" key="3">
    <source>
        <dbReference type="ARBA" id="ARBA00022833"/>
    </source>
</evidence>
<keyword evidence="8" id="KW-1185">Reference proteome</keyword>
<dbReference type="InterPro" id="IPR013083">
    <property type="entry name" value="Znf_RING/FYVE/PHD"/>
</dbReference>
<dbReference type="EMBL" id="QNUK01000185">
    <property type="protein sequence ID" value="KAF5898859.1"/>
    <property type="molecule type" value="Genomic_DNA"/>
</dbReference>
<feature type="compositionally biased region" description="Acidic residues" evidence="5">
    <location>
        <begin position="329"/>
        <end position="344"/>
    </location>
</feature>
<keyword evidence="3" id="KW-0862">Zinc</keyword>
<dbReference type="Proteomes" id="UP000727407">
    <property type="component" value="Unassembled WGS sequence"/>
</dbReference>
<dbReference type="GO" id="GO:0008270">
    <property type="term" value="F:zinc ion binding"/>
    <property type="evidence" value="ECO:0007669"/>
    <property type="project" value="UniProtKB-KW"/>
</dbReference>
<keyword evidence="4" id="KW-0175">Coiled coil</keyword>
<evidence type="ECO:0000256" key="4">
    <source>
        <dbReference type="SAM" id="Coils"/>
    </source>
</evidence>
<keyword evidence="1" id="KW-0479">Metal-binding</keyword>
<dbReference type="Pfam" id="PF25600">
    <property type="entry name" value="TRIM_CC"/>
    <property type="match status" value="1"/>
</dbReference>